<comment type="caution">
    <text evidence="3">The sequence shown here is derived from an EMBL/GenBank/DDBJ whole genome shotgun (WGS) entry which is preliminary data.</text>
</comment>
<feature type="signal peptide" evidence="1">
    <location>
        <begin position="1"/>
        <end position="26"/>
    </location>
</feature>
<evidence type="ECO:0000313" key="3">
    <source>
        <dbReference type="EMBL" id="MFD2661768.1"/>
    </source>
</evidence>
<dbReference type="InterPro" id="IPR036582">
    <property type="entry name" value="Mao_N_sf"/>
</dbReference>
<accession>A0ABW5QZ06</accession>
<dbReference type="Gene3D" id="3.30.457.10">
    <property type="entry name" value="Copper amine oxidase-like, N-terminal domain"/>
    <property type="match status" value="1"/>
</dbReference>
<dbReference type="EMBL" id="JBHUMY010000016">
    <property type="protein sequence ID" value="MFD2661768.1"/>
    <property type="molecule type" value="Genomic_DNA"/>
</dbReference>
<organism evidence="3 4">
    <name type="scientific">Paenibacillus thailandensis</name>
    <dbReference type="NCBI Taxonomy" id="393250"/>
    <lineage>
        <taxon>Bacteria</taxon>
        <taxon>Bacillati</taxon>
        <taxon>Bacillota</taxon>
        <taxon>Bacilli</taxon>
        <taxon>Bacillales</taxon>
        <taxon>Paenibacillaceae</taxon>
        <taxon>Paenibacillus</taxon>
    </lineage>
</organism>
<dbReference type="Pfam" id="PF07833">
    <property type="entry name" value="Cu_amine_oxidN1"/>
    <property type="match status" value="1"/>
</dbReference>
<gene>
    <name evidence="3" type="ORF">ACFSW5_16055</name>
</gene>
<evidence type="ECO:0000259" key="2">
    <source>
        <dbReference type="Pfam" id="PF07833"/>
    </source>
</evidence>
<keyword evidence="1" id="KW-0732">Signal</keyword>
<dbReference type="RefSeq" id="WP_379275027.1">
    <property type="nucleotide sequence ID" value="NZ_JBHUGT010000012.1"/>
</dbReference>
<proteinExistence type="predicted"/>
<dbReference type="SUPFAM" id="SSF55383">
    <property type="entry name" value="Copper amine oxidase, domain N"/>
    <property type="match status" value="1"/>
</dbReference>
<feature type="domain" description="Copper amine oxidase-like N-terminal" evidence="2">
    <location>
        <begin position="54"/>
        <end position="149"/>
    </location>
</feature>
<evidence type="ECO:0000313" key="4">
    <source>
        <dbReference type="Proteomes" id="UP001597493"/>
    </source>
</evidence>
<feature type="chain" id="PRO_5046205019" evidence="1">
    <location>
        <begin position="27"/>
        <end position="346"/>
    </location>
</feature>
<protein>
    <submittedName>
        <fullName evidence="3">Copper amine oxidase N-terminal domain-containing protein</fullName>
    </submittedName>
</protein>
<evidence type="ECO:0000256" key="1">
    <source>
        <dbReference type="SAM" id="SignalP"/>
    </source>
</evidence>
<sequence length="346" mass="35665">MMRRLGKQAAAVVIATAIAGTGAAYAAAQSESAASGQVQATSSASKEITAEGTKLKGETYAKNGFVMIPLREAAEALGYSVKWNKNGIVELSKGNVWTQVQTGVDQYTVNRMYISLGAAPELNKGKLYVPASFVSEVLRAAVVTEGASVVISPAQPVEDQPAAELEELQMTGTITGIRAVDGKVVSVQANGAGMNGIILNIDDSTAIAAADGTAMKAEELSLGMSIQAVHNATMALSLPPQTYASSITVTGKAAVAESTGTEGVVKEVRTDDDGRISLLVSGTGMTETAPAEVVVHVQDDTVLIDKDGEAVEAASLKEGANVLAFYGPVLKKSLPPIGTAWKIVLQ</sequence>
<reference evidence="4" key="1">
    <citation type="journal article" date="2019" name="Int. J. Syst. Evol. Microbiol.">
        <title>The Global Catalogue of Microorganisms (GCM) 10K type strain sequencing project: providing services to taxonomists for standard genome sequencing and annotation.</title>
        <authorList>
            <consortium name="The Broad Institute Genomics Platform"/>
            <consortium name="The Broad Institute Genome Sequencing Center for Infectious Disease"/>
            <person name="Wu L."/>
            <person name="Ma J."/>
        </authorList>
    </citation>
    <scope>NUCLEOTIDE SEQUENCE [LARGE SCALE GENOMIC DNA]</scope>
    <source>
        <strain evidence="4">TISTR 1827</strain>
    </source>
</reference>
<keyword evidence="4" id="KW-1185">Reference proteome</keyword>
<name>A0ABW5QZ06_9BACL</name>
<dbReference type="Proteomes" id="UP001597493">
    <property type="component" value="Unassembled WGS sequence"/>
</dbReference>
<dbReference type="InterPro" id="IPR012854">
    <property type="entry name" value="Cu_amine_oxidase-like_N"/>
</dbReference>